<dbReference type="EMBL" id="JADIMF010000145">
    <property type="protein sequence ID" value="MBO8469839.1"/>
    <property type="molecule type" value="Genomic_DNA"/>
</dbReference>
<reference evidence="2" key="2">
    <citation type="journal article" date="2021" name="PeerJ">
        <title>Extensive microbial diversity within the chicken gut microbiome revealed by metagenomics and culture.</title>
        <authorList>
            <person name="Gilroy R."/>
            <person name="Ravi A."/>
            <person name="Getino M."/>
            <person name="Pursley I."/>
            <person name="Horton D.L."/>
            <person name="Alikhan N.F."/>
            <person name="Baker D."/>
            <person name="Gharbi K."/>
            <person name="Hall N."/>
            <person name="Watson M."/>
            <person name="Adriaenssens E.M."/>
            <person name="Foster-Nyarko E."/>
            <person name="Jarju S."/>
            <person name="Secka A."/>
            <person name="Antonio M."/>
            <person name="Oren A."/>
            <person name="Chaudhuri R.R."/>
            <person name="La Ragione R."/>
            <person name="Hildebrand F."/>
            <person name="Pallen M.J."/>
        </authorList>
    </citation>
    <scope>NUCLEOTIDE SEQUENCE</scope>
    <source>
        <strain evidence="2">14700</strain>
    </source>
</reference>
<comment type="caution">
    <text evidence="2">The sequence shown here is derived from an EMBL/GenBank/DDBJ whole genome shotgun (WGS) entry which is preliminary data.</text>
</comment>
<feature type="transmembrane region" description="Helical" evidence="1">
    <location>
        <begin position="6"/>
        <end position="25"/>
    </location>
</feature>
<organism evidence="2 3">
    <name type="scientific">Candidatus Ornithospirochaeta stercoravium</name>
    <dbReference type="NCBI Taxonomy" id="2840897"/>
    <lineage>
        <taxon>Bacteria</taxon>
        <taxon>Pseudomonadati</taxon>
        <taxon>Spirochaetota</taxon>
        <taxon>Spirochaetia</taxon>
        <taxon>Spirochaetales</taxon>
        <taxon>Spirochaetaceae</taxon>
        <taxon>Spirochaetaceae incertae sedis</taxon>
        <taxon>Candidatus Ornithospirochaeta</taxon>
    </lineage>
</organism>
<evidence type="ECO:0000313" key="3">
    <source>
        <dbReference type="Proteomes" id="UP000810292"/>
    </source>
</evidence>
<keyword evidence="1" id="KW-0472">Membrane</keyword>
<keyword evidence="1" id="KW-1133">Transmembrane helix</keyword>
<proteinExistence type="predicted"/>
<protein>
    <submittedName>
        <fullName evidence="2">Uncharacterized protein</fullName>
    </submittedName>
</protein>
<reference evidence="2" key="1">
    <citation type="submission" date="2020-10" db="EMBL/GenBank/DDBJ databases">
        <authorList>
            <person name="Gilroy R."/>
        </authorList>
    </citation>
    <scope>NUCLEOTIDE SEQUENCE</scope>
    <source>
        <strain evidence="2">14700</strain>
    </source>
</reference>
<evidence type="ECO:0000313" key="2">
    <source>
        <dbReference type="EMBL" id="MBO8469839.1"/>
    </source>
</evidence>
<name>A0A9D9IDG0_9SPIO</name>
<keyword evidence="1" id="KW-0812">Transmembrane</keyword>
<gene>
    <name evidence="2" type="ORF">IAA72_08660</name>
</gene>
<dbReference type="Proteomes" id="UP000810292">
    <property type="component" value="Unassembled WGS sequence"/>
</dbReference>
<sequence length="58" mass="6560">MISRLPEIIGLAVSVSAVILALFVVPRLERSESRKKPETTRWAIIDREFVEFGEECNG</sequence>
<accession>A0A9D9IDG0</accession>
<evidence type="ECO:0000256" key="1">
    <source>
        <dbReference type="SAM" id="Phobius"/>
    </source>
</evidence>
<dbReference type="AlphaFoldDB" id="A0A9D9IDG0"/>